<protein>
    <submittedName>
        <fullName evidence="1">14880_t:CDS:1</fullName>
    </submittedName>
</protein>
<comment type="caution">
    <text evidence="1">The sequence shown here is derived from an EMBL/GenBank/DDBJ whole genome shotgun (WGS) entry which is preliminary data.</text>
</comment>
<name>A0A9N9G769_9GLOM</name>
<evidence type="ECO:0000313" key="2">
    <source>
        <dbReference type="Proteomes" id="UP000789342"/>
    </source>
</evidence>
<sequence length="98" mass="11432">MYSKILEEVRELGERLRDTTIRKFHKRLTRNPAEETIKYTEVEEEENSDSAKPSRTREWGVVIAFGQSFGADFHWRTSFPSYEVVPGPSFFMSRLGGK</sequence>
<dbReference type="Proteomes" id="UP000789342">
    <property type="component" value="Unassembled WGS sequence"/>
</dbReference>
<gene>
    <name evidence="1" type="ORF">AMORRO_LOCUS6942</name>
</gene>
<reference evidence="1" key="1">
    <citation type="submission" date="2021-06" db="EMBL/GenBank/DDBJ databases">
        <authorList>
            <person name="Kallberg Y."/>
            <person name="Tangrot J."/>
            <person name="Rosling A."/>
        </authorList>
    </citation>
    <scope>NUCLEOTIDE SEQUENCE</scope>
    <source>
        <strain evidence="1">CL551</strain>
    </source>
</reference>
<evidence type="ECO:0000313" key="1">
    <source>
        <dbReference type="EMBL" id="CAG8581827.1"/>
    </source>
</evidence>
<dbReference type="AlphaFoldDB" id="A0A9N9G769"/>
<keyword evidence="2" id="KW-1185">Reference proteome</keyword>
<dbReference type="EMBL" id="CAJVPV010004944">
    <property type="protein sequence ID" value="CAG8581827.1"/>
    <property type="molecule type" value="Genomic_DNA"/>
</dbReference>
<proteinExistence type="predicted"/>
<organism evidence="1 2">
    <name type="scientific">Acaulospora morrowiae</name>
    <dbReference type="NCBI Taxonomy" id="94023"/>
    <lineage>
        <taxon>Eukaryota</taxon>
        <taxon>Fungi</taxon>
        <taxon>Fungi incertae sedis</taxon>
        <taxon>Mucoromycota</taxon>
        <taxon>Glomeromycotina</taxon>
        <taxon>Glomeromycetes</taxon>
        <taxon>Diversisporales</taxon>
        <taxon>Acaulosporaceae</taxon>
        <taxon>Acaulospora</taxon>
    </lineage>
</organism>
<accession>A0A9N9G769</accession>